<feature type="chain" id="PRO_5046690305" description="FecR protein domain-containing protein" evidence="2">
    <location>
        <begin position="31"/>
        <end position="817"/>
    </location>
</feature>
<sequence>MYTKRISKPRAWCVAALVLMLGTFAGSALADPPDRVARVGYLRGNVSFQPAGGDQWTQVSLNRPLGTGDKVYADRDSRVEFQIGSADIRLDQNSTFNLLNLDDNTAQLQLTEGVLNLHVRRVGRGQNYEVDTPTLAFVVNQPGDYRVDIDPRGNSTMVTVFQGGGEVYGENNASYSVRSGNSYRFNDSALRDYEVLDVPRPDDFDQWCRSRDTRYERSVSRRYVSEDVIGYSDLDDYGSWNSVPSYGNVWYPTTVEAGWAPYRSGYWSWVDPWGWTWIDNASWGFAPFHYGRWAYIGNRWGWCPGPRNYGAVYAPALVAFVGGGGWGTSVSIGIGGGPVGWFPLGPRDVYVPWYSASRDYFTNVNVRNTTVINNTNITNIYNNYSAGRPITNVNYAYQRDVAAVTAVSRDAFIGAQPVANSRVSIDAGNLRTAQVVSRVGIAPTQASFVAANAERTRVAPPAAALDRNVIARTAPPPMPAPIATRLQAIERNGAQPLATNQLREIAARPATGVQAGNAAPSRVQVVGQNAPRPQPLPMRGNAATERPGASNERMNPAVVARPTPANPATPVGGRSSVTAPGNEGRGQSGAPTREALPSSRFAPHADAPAAARTLPESRGNPTAQPQGRGPANAETRAPAATQAPSRAVPSERFAPHANPAPAAEPRVMERQQPAQPPRSSQNVERQTLSAPPREIRQAPPVREVPRETAQPQYQPAPRVEQRVEPRSAPQPQYQPQPRSAPQPQYEPRSAPQPQEYQQPRNVPQPQYQQPRSMPQPQAQPQQYQQPRDMPQQQQPQRQERQPVQRQDEKKDKDNGNR</sequence>
<dbReference type="InterPro" id="IPR006860">
    <property type="entry name" value="FecR"/>
</dbReference>
<protein>
    <recommendedName>
        <fullName evidence="3">FecR protein domain-containing protein</fullName>
    </recommendedName>
</protein>
<evidence type="ECO:0000256" key="1">
    <source>
        <dbReference type="SAM" id="MobiDB-lite"/>
    </source>
</evidence>
<dbReference type="Pfam" id="PF04773">
    <property type="entry name" value="FecR"/>
    <property type="match status" value="1"/>
</dbReference>
<feature type="compositionally biased region" description="Low complexity" evidence="1">
    <location>
        <begin position="602"/>
        <end position="611"/>
    </location>
</feature>
<reference evidence="5" key="1">
    <citation type="journal article" date="2019" name="Int. J. Syst. Evol. Microbiol.">
        <title>The Global Catalogue of Microorganisms (GCM) 10K type strain sequencing project: providing services to taxonomists for standard genome sequencing and annotation.</title>
        <authorList>
            <consortium name="The Broad Institute Genomics Platform"/>
            <consortium name="The Broad Institute Genome Sequencing Center for Infectious Disease"/>
            <person name="Wu L."/>
            <person name="Ma J."/>
        </authorList>
    </citation>
    <scope>NUCLEOTIDE SEQUENCE [LARGE SCALE GENOMIC DNA]</scope>
    <source>
        <strain evidence="5">JCM 15421</strain>
    </source>
</reference>
<comment type="caution">
    <text evidence="4">The sequence shown here is derived from an EMBL/GenBank/DDBJ whole genome shotgun (WGS) entry which is preliminary data.</text>
</comment>
<evidence type="ECO:0000259" key="3">
    <source>
        <dbReference type="Pfam" id="PF04773"/>
    </source>
</evidence>
<dbReference type="Proteomes" id="UP001501523">
    <property type="component" value="Unassembled WGS sequence"/>
</dbReference>
<feature type="domain" description="FecR protein" evidence="3">
    <location>
        <begin position="76"/>
        <end position="163"/>
    </location>
</feature>
<feature type="compositionally biased region" description="Basic and acidic residues" evidence="1">
    <location>
        <begin position="797"/>
        <end position="817"/>
    </location>
</feature>
<evidence type="ECO:0000256" key="2">
    <source>
        <dbReference type="SAM" id="SignalP"/>
    </source>
</evidence>
<dbReference type="PANTHER" id="PTHR38731">
    <property type="entry name" value="LIPL45-RELATED LIPOPROTEIN-RELATED"/>
    <property type="match status" value="1"/>
</dbReference>
<dbReference type="RefSeq" id="WP_343791322.1">
    <property type="nucleotide sequence ID" value="NZ_BAAAEU010000010.1"/>
</dbReference>
<dbReference type="PANTHER" id="PTHR38731:SF3">
    <property type="entry name" value="BLL6125 PROTEIN"/>
    <property type="match status" value="1"/>
</dbReference>
<feature type="region of interest" description="Disordered" evidence="1">
    <location>
        <begin position="528"/>
        <end position="817"/>
    </location>
</feature>
<gene>
    <name evidence="4" type="ORF">GCM10009105_23640</name>
</gene>
<name>A0ABP3TW09_9GAMM</name>
<feature type="compositionally biased region" description="Low complexity" evidence="1">
    <location>
        <begin position="655"/>
        <end position="681"/>
    </location>
</feature>
<feature type="signal peptide" evidence="2">
    <location>
        <begin position="1"/>
        <end position="30"/>
    </location>
</feature>
<keyword evidence="5" id="KW-1185">Reference proteome</keyword>
<evidence type="ECO:0000313" key="4">
    <source>
        <dbReference type="EMBL" id="GAA0716877.1"/>
    </source>
</evidence>
<dbReference type="Pfam" id="PF20245">
    <property type="entry name" value="DUF6600"/>
    <property type="match status" value="1"/>
</dbReference>
<accession>A0ABP3TW09</accession>
<evidence type="ECO:0000313" key="5">
    <source>
        <dbReference type="Proteomes" id="UP001501523"/>
    </source>
</evidence>
<dbReference type="EMBL" id="BAAAEU010000010">
    <property type="protein sequence ID" value="GAA0716877.1"/>
    <property type="molecule type" value="Genomic_DNA"/>
</dbReference>
<organism evidence="4 5">
    <name type="scientific">Dokdonella soli</name>
    <dbReference type="NCBI Taxonomy" id="529810"/>
    <lineage>
        <taxon>Bacteria</taxon>
        <taxon>Pseudomonadati</taxon>
        <taxon>Pseudomonadota</taxon>
        <taxon>Gammaproteobacteria</taxon>
        <taxon>Lysobacterales</taxon>
        <taxon>Rhodanobacteraceae</taxon>
        <taxon>Dokdonella</taxon>
    </lineage>
</organism>
<proteinExistence type="predicted"/>
<keyword evidence="2" id="KW-0732">Signal</keyword>
<dbReference type="InterPro" id="IPR046535">
    <property type="entry name" value="DUF6600"/>
</dbReference>
<feature type="compositionally biased region" description="Polar residues" evidence="1">
    <location>
        <begin position="751"/>
        <end position="767"/>
    </location>
</feature>
<feature type="compositionally biased region" description="Low complexity" evidence="1">
    <location>
        <begin position="768"/>
        <end position="796"/>
    </location>
</feature>